<reference evidence="2" key="1">
    <citation type="journal article" date="2014" name="Int. J. Syst. Evol. Microbiol.">
        <title>Complete genome sequence of Corynebacterium casei LMG S-19264T (=DSM 44701T), isolated from a smear-ripened cheese.</title>
        <authorList>
            <consortium name="US DOE Joint Genome Institute (JGI-PGF)"/>
            <person name="Walter F."/>
            <person name="Albersmeier A."/>
            <person name="Kalinowski J."/>
            <person name="Ruckert C."/>
        </authorList>
    </citation>
    <scope>NUCLEOTIDE SEQUENCE</scope>
    <source>
        <strain evidence="2">JCM 17251</strain>
    </source>
</reference>
<reference evidence="2" key="2">
    <citation type="submission" date="2020-09" db="EMBL/GenBank/DDBJ databases">
        <authorList>
            <person name="Sun Q."/>
            <person name="Ohkuma M."/>
        </authorList>
    </citation>
    <scope>NUCLEOTIDE SEQUENCE</scope>
    <source>
        <strain evidence="2">JCM 17251</strain>
    </source>
</reference>
<sequence>METTAFILERKPSYTDHDRLFKEVIQVFFQDFMEAFFPEVYEHINFSTVSFLDQEVFTDILKGEKRRIDILAEVKIKGEDTIILIHVEPQSYYQEEFHERMFIYNTRLYEKYRKPILPIAVFSYNDTKELPTQFSIDLPTIRIIDFHFQQLHLINKNWRKYIKMTNPIVAAFLSKMNYTEKERIQVKLEFLRMVSRMELDPAKMELIYGFFETYLKLNEKEEKQMHEEINKLPREEADRVLELPNTYRDQGRAEGIAQGIEKGRAQEREQIALNLLKKGMSDEEIANIIGIAVSRVREWRKELQ</sequence>
<proteinExistence type="predicted"/>
<evidence type="ECO:0000259" key="1">
    <source>
        <dbReference type="Pfam" id="PF04754"/>
    </source>
</evidence>
<dbReference type="RefSeq" id="WP_229782779.1">
    <property type="nucleotide sequence ID" value="NZ_BMOS01000037.1"/>
</dbReference>
<dbReference type="InterPro" id="IPR006842">
    <property type="entry name" value="Transposase_31"/>
</dbReference>
<name>A0A917Y2T1_9BACI</name>
<feature type="domain" description="Transposase (putative) YhgA-like" evidence="1">
    <location>
        <begin position="15"/>
        <end position="114"/>
    </location>
</feature>
<dbReference type="AlphaFoldDB" id="A0A917Y2T1"/>
<dbReference type="PANTHER" id="PTHR35586">
    <property type="entry name" value="SLL1691 PROTEIN"/>
    <property type="match status" value="1"/>
</dbReference>
<evidence type="ECO:0000313" key="2">
    <source>
        <dbReference type="EMBL" id="GGN65536.1"/>
    </source>
</evidence>
<dbReference type="PANTHER" id="PTHR35586:SF1">
    <property type="entry name" value="SLL1691 PROTEIN"/>
    <property type="match status" value="1"/>
</dbReference>
<dbReference type="Pfam" id="PF04754">
    <property type="entry name" value="Transposase_31"/>
    <property type="match status" value="1"/>
</dbReference>
<accession>A0A917Y2T1</accession>
<organism evidence="2 3">
    <name type="scientific">Oceanobacillus indicireducens</name>
    <dbReference type="NCBI Taxonomy" id="1004261"/>
    <lineage>
        <taxon>Bacteria</taxon>
        <taxon>Bacillati</taxon>
        <taxon>Bacillota</taxon>
        <taxon>Bacilli</taxon>
        <taxon>Bacillales</taxon>
        <taxon>Bacillaceae</taxon>
        <taxon>Oceanobacillus</taxon>
    </lineage>
</organism>
<keyword evidence="3" id="KW-1185">Reference proteome</keyword>
<protein>
    <submittedName>
        <fullName evidence="2">Transposase</fullName>
    </submittedName>
</protein>
<evidence type="ECO:0000313" key="3">
    <source>
        <dbReference type="Proteomes" id="UP000624041"/>
    </source>
</evidence>
<gene>
    <name evidence="2" type="ORF">GCM10007971_34470</name>
</gene>
<dbReference type="Proteomes" id="UP000624041">
    <property type="component" value="Unassembled WGS sequence"/>
</dbReference>
<dbReference type="EMBL" id="BMOS01000037">
    <property type="protein sequence ID" value="GGN65536.1"/>
    <property type="molecule type" value="Genomic_DNA"/>
</dbReference>
<comment type="caution">
    <text evidence="2">The sequence shown here is derived from an EMBL/GenBank/DDBJ whole genome shotgun (WGS) entry which is preliminary data.</text>
</comment>